<keyword evidence="2 7" id="KW-0227">DNA damage</keyword>
<dbReference type="CDD" id="cd01025">
    <property type="entry name" value="TOPRIM_recR"/>
    <property type="match status" value="1"/>
</dbReference>
<evidence type="ECO:0000256" key="5">
    <source>
        <dbReference type="ARBA" id="ARBA00023172"/>
    </source>
</evidence>
<organism evidence="9 10">
    <name type="scientific">Candidatus Anaerobiospirillum merdipullorum</name>
    <dbReference type="NCBI Taxonomy" id="2838450"/>
    <lineage>
        <taxon>Bacteria</taxon>
        <taxon>Pseudomonadati</taxon>
        <taxon>Pseudomonadota</taxon>
        <taxon>Gammaproteobacteria</taxon>
        <taxon>Aeromonadales</taxon>
        <taxon>Succinivibrionaceae</taxon>
        <taxon>Anaerobiospirillum</taxon>
    </lineage>
</organism>
<evidence type="ECO:0000313" key="10">
    <source>
        <dbReference type="Proteomes" id="UP000824150"/>
    </source>
</evidence>
<dbReference type="InterPro" id="IPR006171">
    <property type="entry name" value="TOPRIM_dom"/>
</dbReference>
<dbReference type="EMBL" id="JAHLFG010000082">
    <property type="protein sequence ID" value="MBU3827320.1"/>
    <property type="molecule type" value="Genomic_DNA"/>
</dbReference>
<gene>
    <name evidence="7 9" type="primary">recR</name>
    <name evidence="9" type="ORF">IAA31_07510</name>
</gene>
<dbReference type="GO" id="GO:0003677">
    <property type="term" value="F:DNA binding"/>
    <property type="evidence" value="ECO:0007669"/>
    <property type="project" value="UniProtKB-UniRule"/>
</dbReference>
<dbReference type="Proteomes" id="UP000824150">
    <property type="component" value="Unassembled WGS sequence"/>
</dbReference>
<dbReference type="Pfam" id="PF13662">
    <property type="entry name" value="Toprim_4"/>
    <property type="match status" value="1"/>
</dbReference>
<dbReference type="Gene3D" id="3.40.1360.10">
    <property type="match status" value="1"/>
</dbReference>
<proteinExistence type="inferred from homology"/>
<dbReference type="HAMAP" id="MF_00017">
    <property type="entry name" value="RecR"/>
    <property type="match status" value="1"/>
</dbReference>
<dbReference type="Pfam" id="PF21176">
    <property type="entry name" value="RecR_HhH"/>
    <property type="match status" value="1"/>
</dbReference>
<dbReference type="GO" id="GO:0006281">
    <property type="term" value="P:DNA repair"/>
    <property type="evidence" value="ECO:0007669"/>
    <property type="project" value="UniProtKB-UniRule"/>
</dbReference>
<dbReference type="InterPro" id="IPR034137">
    <property type="entry name" value="TOPRIM_RecR"/>
</dbReference>
<dbReference type="NCBIfam" id="TIGR00615">
    <property type="entry name" value="recR"/>
    <property type="match status" value="1"/>
</dbReference>
<dbReference type="PANTHER" id="PTHR30446:SF0">
    <property type="entry name" value="RECOMBINATION PROTEIN RECR"/>
    <property type="match status" value="1"/>
</dbReference>
<feature type="zinc finger region" description="C4-type" evidence="7">
    <location>
        <begin position="57"/>
        <end position="72"/>
    </location>
</feature>
<dbReference type="InterPro" id="IPR000093">
    <property type="entry name" value="DNA_Rcmb_RecR"/>
</dbReference>
<keyword evidence="1 7" id="KW-0479">Metal-binding</keyword>
<dbReference type="SUPFAM" id="SSF111304">
    <property type="entry name" value="Recombination protein RecR"/>
    <property type="match status" value="1"/>
</dbReference>
<evidence type="ECO:0000256" key="4">
    <source>
        <dbReference type="ARBA" id="ARBA00022833"/>
    </source>
</evidence>
<dbReference type="SMART" id="SM00493">
    <property type="entry name" value="TOPRIM"/>
    <property type="match status" value="1"/>
</dbReference>
<evidence type="ECO:0000256" key="7">
    <source>
        <dbReference type="HAMAP-Rule" id="MF_00017"/>
    </source>
</evidence>
<sequence length="200" mass="21532">MSSCAYLDKLIAALQIMPGVGPRSATRIAYALLDHKRAEGLQMAQIVQEALEHIELCPCCRNYSDGGVCAICANDKRRHSGLLCIVETPADVQAIESAGTFFGTYFVLHGHLSPLDGIGPQELGLELLEQRLQSGEIKEAILATNPTVEGEATAAYIAAMARRYQLTMSKIASGVPFGGNLDSVDEHTLATSITERRPFV</sequence>
<dbReference type="Pfam" id="PF21175">
    <property type="entry name" value="RecR_C"/>
    <property type="match status" value="1"/>
</dbReference>
<dbReference type="PANTHER" id="PTHR30446">
    <property type="entry name" value="RECOMBINATION PROTEIN RECR"/>
    <property type="match status" value="1"/>
</dbReference>
<comment type="similarity">
    <text evidence="7">Belongs to the RecR family.</text>
</comment>
<dbReference type="GO" id="GO:0006310">
    <property type="term" value="P:DNA recombination"/>
    <property type="evidence" value="ECO:0007669"/>
    <property type="project" value="UniProtKB-UniRule"/>
</dbReference>
<dbReference type="AlphaFoldDB" id="A0A9E2KNI0"/>
<evidence type="ECO:0000256" key="2">
    <source>
        <dbReference type="ARBA" id="ARBA00022763"/>
    </source>
</evidence>
<protein>
    <recommendedName>
        <fullName evidence="7">Recombination protein RecR</fullName>
    </recommendedName>
</protein>
<evidence type="ECO:0000256" key="6">
    <source>
        <dbReference type="ARBA" id="ARBA00023204"/>
    </source>
</evidence>
<evidence type="ECO:0000259" key="8">
    <source>
        <dbReference type="PROSITE" id="PS50880"/>
    </source>
</evidence>
<dbReference type="Gene3D" id="1.10.8.420">
    <property type="entry name" value="RecR Domain 1"/>
    <property type="match status" value="1"/>
</dbReference>
<feature type="domain" description="Toprim" evidence="8">
    <location>
        <begin position="81"/>
        <end position="176"/>
    </location>
</feature>
<comment type="caution">
    <text evidence="9">The sequence shown here is derived from an EMBL/GenBank/DDBJ whole genome shotgun (WGS) entry which is preliminary data.</text>
</comment>
<comment type="function">
    <text evidence="7">May play a role in DNA repair. It seems to be involved in an RecBC-independent recombinational process of DNA repair. It may act with RecF and RecO.</text>
</comment>
<name>A0A9E2KNI0_9GAMM</name>
<evidence type="ECO:0000313" key="9">
    <source>
        <dbReference type="EMBL" id="MBU3827320.1"/>
    </source>
</evidence>
<reference evidence="9" key="2">
    <citation type="submission" date="2021-04" db="EMBL/GenBank/DDBJ databases">
        <authorList>
            <person name="Gilroy R."/>
        </authorList>
    </citation>
    <scope>NUCLEOTIDE SEQUENCE</scope>
    <source>
        <strain evidence="9">687</strain>
    </source>
</reference>
<keyword evidence="3 7" id="KW-0863">Zinc-finger</keyword>
<keyword evidence="6 7" id="KW-0234">DNA repair</keyword>
<dbReference type="GO" id="GO:0008270">
    <property type="term" value="F:zinc ion binding"/>
    <property type="evidence" value="ECO:0007669"/>
    <property type="project" value="UniProtKB-KW"/>
</dbReference>
<evidence type="ECO:0000256" key="3">
    <source>
        <dbReference type="ARBA" id="ARBA00022771"/>
    </source>
</evidence>
<accession>A0A9E2KNI0</accession>
<keyword evidence="4 7" id="KW-0862">Zinc</keyword>
<dbReference type="PROSITE" id="PS50880">
    <property type="entry name" value="TOPRIM"/>
    <property type="match status" value="1"/>
</dbReference>
<keyword evidence="5 7" id="KW-0233">DNA recombination</keyword>
<dbReference type="InterPro" id="IPR023627">
    <property type="entry name" value="Rcmb_RecR"/>
</dbReference>
<evidence type="ECO:0000256" key="1">
    <source>
        <dbReference type="ARBA" id="ARBA00022723"/>
    </source>
</evidence>
<reference evidence="9" key="1">
    <citation type="journal article" date="2021" name="PeerJ">
        <title>Extensive microbial diversity within the chicken gut microbiome revealed by metagenomics and culture.</title>
        <authorList>
            <person name="Gilroy R."/>
            <person name="Ravi A."/>
            <person name="Getino M."/>
            <person name="Pursley I."/>
            <person name="Horton D.L."/>
            <person name="Alikhan N.F."/>
            <person name="Baker D."/>
            <person name="Gharbi K."/>
            <person name="Hall N."/>
            <person name="Watson M."/>
            <person name="Adriaenssens E.M."/>
            <person name="Foster-Nyarko E."/>
            <person name="Jarju S."/>
            <person name="Secka A."/>
            <person name="Antonio M."/>
            <person name="Oren A."/>
            <person name="Chaudhuri R.R."/>
            <person name="La Ragione R."/>
            <person name="Hildebrand F."/>
            <person name="Pallen M.J."/>
        </authorList>
    </citation>
    <scope>NUCLEOTIDE SEQUENCE</scope>
    <source>
        <strain evidence="9">687</strain>
    </source>
</reference>
<dbReference type="FunFam" id="3.40.1360.10:FF:000001">
    <property type="entry name" value="Recombination protein RecR"/>
    <property type="match status" value="1"/>
</dbReference>